<dbReference type="SUPFAM" id="SSF141072">
    <property type="entry name" value="CalX-like"/>
    <property type="match status" value="2"/>
</dbReference>
<feature type="signal peptide" evidence="1">
    <location>
        <begin position="1"/>
        <end position="24"/>
    </location>
</feature>
<name>A0ABN2HLB2_9ACTN</name>
<keyword evidence="3" id="KW-1185">Reference proteome</keyword>
<dbReference type="SUPFAM" id="SSF53474">
    <property type="entry name" value="alpha/beta-Hydrolases"/>
    <property type="match status" value="1"/>
</dbReference>
<sequence>MKIRRALIALVVLVPSVVTAPASAETFLPVDPGASGAYKVDVRDYHLGDRVVDIPAFKIKSELTGRAYTPVGAPGRRPLVLFLHGIHVPCYAKGMDPDELMEWPCPKGSKPIPSYAGYDAPAKALASQGYQVVSISANAINLADFDTQMTGSLARAQLVLAHLKLWQRWSTHGDGPFGRQYVGKVDLQRIGLMGHSRGGEGVARAVQLNADLGEPFGIRAVLLLAPGGFLRPNLPGVALSVILPYCDGDVSDLSGQRYYDDTWYSMTRDPAARSTVLLMGANHNFFNTEWTPGRSVADSDDDWTADDKAEPCGKKSKQRLTAVEQEAAGRAYMAGFFRLELGRETALLPLLDGSNARARSAGRAVVSVMAQSPRRYDVARLDGASGVLTGSARTRVCASDCVRNPYGRYPHWVTDPPVEHLPAGRVTELSWTASDGRLRFDLPVGLRDVRQYDVLSLRAATEKATDLSVRLTDGHGRSASVPVSTVSKALQPLPGKLADLLPKVMLQTVRIPLAGLPVDLRDVRSVEIRTDRVARGTAYLADLSFSTPSLSHWRPRMLPVLSVADVDMVEGDSGPRTADFKVRMSRVSPRPVTFWAEASGDFTSDVVAPFHARVTIPAGHRSATVKVPLRPNKRDGDDVTFIMVLSGSTDAMIGRSLADGIVRDDDPTPAITISPGVGTEGRGGVVFQLKLSAPSDRGANLTAELRSGTAKLGTDFVDPEGGLYPQVDAGKTTGQFVVPIKDDKLREKAETFAVVITAADGAVLKVPYRVQGTIRDND</sequence>
<comment type="caution">
    <text evidence="2">The sequence shown here is derived from an EMBL/GenBank/DDBJ whole genome shotgun (WGS) entry which is preliminary data.</text>
</comment>
<protein>
    <recommendedName>
        <fullName evidence="4">Calx-beta domain-containing protein</fullName>
    </recommendedName>
</protein>
<dbReference type="Gene3D" id="3.40.50.1820">
    <property type="entry name" value="alpha/beta hydrolase"/>
    <property type="match status" value="1"/>
</dbReference>
<gene>
    <name evidence="2" type="ORF">GCM10009745_38890</name>
</gene>
<reference evidence="2 3" key="1">
    <citation type="journal article" date="2019" name="Int. J. Syst. Evol. Microbiol.">
        <title>The Global Catalogue of Microorganisms (GCM) 10K type strain sequencing project: providing services to taxonomists for standard genome sequencing and annotation.</title>
        <authorList>
            <consortium name="The Broad Institute Genomics Platform"/>
            <consortium name="The Broad Institute Genome Sequencing Center for Infectious Disease"/>
            <person name="Wu L."/>
            <person name="Ma J."/>
        </authorList>
    </citation>
    <scope>NUCLEOTIDE SEQUENCE [LARGE SCALE GENOMIC DNA]</scope>
    <source>
        <strain evidence="2 3">JCM 14307</strain>
    </source>
</reference>
<proteinExistence type="predicted"/>
<dbReference type="Gene3D" id="2.60.40.2030">
    <property type="match status" value="2"/>
</dbReference>
<evidence type="ECO:0008006" key="4">
    <source>
        <dbReference type="Google" id="ProtNLM"/>
    </source>
</evidence>
<evidence type="ECO:0000256" key="1">
    <source>
        <dbReference type="SAM" id="SignalP"/>
    </source>
</evidence>
<dbReference type="InterPro" id="IPR038081">
    <property type="entry name" value="CalX-like_sf"/>
</dbReference>
<organism evidence="2 3">
    <name type="scientific">Kribbella yunnanensis</name>
    <dbReference type="NCBI Taxonomy" id="190194"/>
    <lineage>
        <taxon>Bacteria</taxon>
        <taxon>Bacillati</taxon>
        <taxon>Actinomycetota</taxon>
        <taxon>Actinomycetes</taxon>
        <taxon>Propionibacteriales</taxon>
        <taxon>Kribbellaceae</taxon>
        <taxon>Kribbella</taxon>
    </lineage>
</organism>
<evidence type="ECO:0000313" key="3">
    <source>
        <dbReference type="Proteomes" id="UP001500280"/>
    </source>
</evidence>
<keyword evidence="1" id="KW-0732">Signal</keyword>
<evidence type="ECO:0000313" key="2">
    <source>
        <dbReference type="EMBL" id="GAA1689857.1"/>
    </source>
</evidence>
<accession>A0ABN2HLB2</accession>
<dbReference type="Proteomes" id="UP001500280">
    <property type="component" value="Unassembled WGS sequence"/>
</dbReference>
<feature type="chain" id="PRO_5046890338" description="Calx-beta domain-containing protein" evidence="1">
    <location>
        <begin position="25"/>
        <end position="778"/>
    </location>
</feature>
<dbReference type="RefSeq" id="WP_344153529.1">
    <property type="nucleotide sequence ID" value="NZ_BAAANF010000013.1"/>
</dbReference>
<dbReference type="InterPro" id="IPR029058">
    <property type="entry name" value="AB_hydrolase_fold"/>
</dbReference>
<dbReference type="EMBL" id="BAAANF010000013">
    <property type="protein sequence ID" value="GAA1689857.1"/>
    <property type="molecule type" value="Genomic_DNA"/>
</dbReference>